<feature type="transmembrane region" description="Helical" evidence="7">
    <location>
        <begin position="102"/>
        <end position="129"/>
    </location>
</feature>
<keyword evidence="5 7" id="KW-0472">Membrane</keyword>
<gene>
    <name evidence="8" type="ORF">CMU_036580</name>
</gene>
<dbReference type="Proteomes" id="UP000001460">
    <property type="component" value="Unassembled WGS sequence"/>
</dbReference>
<comment type="subcellular location">
    <subcellularLocation>
        <location evidence="1 6">Membrane</location>
        <topology evidence="1 6">Multi-pass membrane protein</topology>
    </subcellularLocation>
</comment>
<dbReference type="GeneID" id="6996900"/>
<feature type="transmembrane region" description="Helical" evidence="7">
    <location>
        <begin position="58"/>
        <end position="81"/>
    </location>
</feature>
<dbReference type="PANTHER" id="PTHR12300">
    <property type="entry name" value="HVA22-LIKE PROTEINS"/>
    <property type="match status" value="1"/>
</dbReference>
<proteinExistence type="inferred from homology"/>
<keyword evidence="9" id="KW-1185">Reference proteome</keyword>
<evidence type="ECO:0000256" key="7">
    <source>
        <dbReference type="SAM" id="Phobius"/>
    </source>
</evidence>
<dbReference type="AlphaFoldDB" id="B6AGZ3"/>
<dbReference type="OMA" id="FYPDFRG"/>
<evidence type="ECO:0000256" key="6">
    <source>
        <dbReference type="RuleBase" id="RU362006"/>
    </source>
</evidence>
<dbReference type="Pfam" id="PF03134">
    <property type="entry name" value="TB2_DP1_HVA22"/>
    <property type="match status" value="1"/>
</dbReference>
<keyword evidence="4 7" id="KW-1133">Transmembrane helix</keyword>
<keyword evidence="3 7" id="KW-0812">Transmembrane</keyword>
<evidence type="ECO:0000256" key="4">
    <source>
        <dbReference type="ARBA" id="ARBA00022989"/>
    </source>
</evidence>
<comment type="similarity">
    <text evidence="2 6">Belongs to the DP1 family.</text>
</comment>
<protein>
    <submittedName>
        <fullName evidence="8">TB2/DP1, HVA22 family protein</fullName>
    </submittedName>
</protein>
<dbReference type="PANTHER" id="PTHR12300:SF161">
    <property type="entry name" value="RECEPTOR EXPRESSION-ENHANCING PROTEIN"/>
    <property type="match status" value="1"/>
</dbReference>
<feature type="transmembrane region" description="Helical" evidence="7">
    <location>
        <begin position="135"/>
        <end position="155"/>
    </location>
</feature>
<dbReference type="eggNOG" id="KOG1725">
    <property type="taxonomic scope" value="Eukaryota"/>
</dbReference>
<dbReference type="EMBL" id="DS989733">
    <property type="protein sequence ID" value="EEA07484.1"/>
    <property type="molecule type" value="Genomic_DNA"/>
</dbReference>
<dbReference type="OrthoDB" id="10009287at2759"/>
<evidence type="ECO:0000313" key="9">
    <source>
        <dbReference type="Proteomes" id="UP000001460"/>
    </source>
</evidence>
<dbReference type="GO" id="GO:0016020">
    <property type="term" value="C:membrane"/>
    <property type="evidence" value="ECO:0007669"/>
    <property type="project" value="UniProtKB-SubCell"/>
</dbReference>
<reference evidence="8" key="1">
    <citation type="submission" date="2008-06" db="EMBL/GenBank/DDBJ databases">
        <authorList>
            <person name="Lorenzi H."/>
            <person name="Inman J."/>
            <person name="Miller J."/>
            <person name="Schobel S."/>
            <person name="Amedeo P."/>
            <person name="Caler E.V."/>
            <person name="da Silva J."/>
        </authorList>
    </citation>
    <scope>NUCLEOTIDE SEQUENCE [LARGE SCALE GENOMIC DNA]</scope>
    <source>
        <strain evidence="8">RN66</strain>
    </source>
</reference>
<dbReference type="VEuPathDB" id="CryptoDB:CMU_036580"/>
<sequence length="200" mass="23228">MFCINDNPESISTFSGINFNVEKYCKDLDIKLSQYDYIKMICNYIGCRPSYLLVTLSLILIITVAMGYAGALICNLIGFVYPAYMSFKAIETPDKMDDKQWLTYWVVYAIFNIVEAFTDLILFWIPFYYLGKLCFLFWLFLPEMKGAEVLYLNLFRPILLKFQNKIDKALDGVMDVSHAAKIVAQRYSSHLTSKKENKIE</sequence>
<dbReference type="InterPro" id="IPR004345">
    <property type="entry name" value="TB2_DP1_HVA22"/>
</dbReference>
<name>B6AGZ3_CRYMR</name>
<accession>B6AGZ3</accession>
<evidence type="ECO:0000313" key="8">
    <source>
        <dbReference type="EMBL" id="EEA07484.1"/>
    </source>
</evidence>
<dbReference type="RefSeq" id="XP_002141833.1">
    <property type="nucleotide sequence ID" value="XM_002141797.1"/>
</dbReference>
<evidence type="ECO:0000256" key="5">
    <source>
        <dbReference type="ARBA" id="ARBA00023136"/>
    </source>
</evidence>
<evidence type="ECO:0000256" key="3">
    <source>
        <dbReference type="ARBA" id="ARBA00022692"/>
    </source>
</evidence>
<dbReference type="STRING" id="441375.B6AGZ3"/>
<evidence type="ECO:0000256" key="2">
    <source>
        <dbReference type="ARBA" id="ARBA00008573"/>
    </source>
</evidence>
<organism evidence="8 9">
    <name type="scientific">Cryptosporidium muris (strain RN66)</name>
    <dbReference type="NCBI Taxonomy" id="441375"/>
    <lineage>
        <taxon>Eukaryota</taxon>
        <taxon>Sar</taxon>
        <taxon>Alveolata</taxon>
        <taxon>Apicomplexa</taxon>
        <taxon>Conoidasida</taxon>
        <taxon>Coccidia</taxon>
        <taxon>Eucoccidiorida</taxon>
        <taxon>Eimeriorina</taxon>
        <taxon>Cryptosporidiidae</taxon>
        <taxon>Cryptosporidium</taxon>
    </lineage>
</organism>
<evidence type="ECO:0000256" key="1">
    <source>
        <dbReference type="ARBA" id="ARBA00004141"/>
    </source>
</evidence>